<protein>
    <submittedName>
        <fullName evidence="2">Membrane protein</fullName>
    </submittedName>
</protein>
<keyword evidence="1" id="KW-1133">Transmembrane helix</keyword>
<keyword evidence="1" id="KW-0472">Membrane</keyword>
<dbReference type="Proteomes" id="UP000057609">
    <property type="component" value="Chromosome"/>
</dbReference>
<keyword evidence="3" id="KW-1185">Reference proteome</keyword>
<accession>A0A0B5B872</accession>
<keyword evidence="1" id="KW-0812">Transmembrane</keyword>
<evidence type="ECO:0000313" key="2">
    <source>
        <dbReference type="EMBL" id="AJE02838.1"/>
    </source>
</evidence>
<evidence type="ECO:0000256" key="1">
    <source>
        <dbReference type="SAM" id="Phobius"/>
    </source>
</evidence>
<organism evidence="2 3">
    <name type="scientific">Geobacter pickeringii</name>
    <dbReference type="NCBI Taxonomy" id="345632"/>
    <lineage>
        <taxon>Bacteria</taxon>
        <taxon>Pseudomonadati</taxon>
        <taxon>Thermodesulfobacteriota</taxon>
        <taxon>Desulfuromonadia</taxon>
        <taxon>Geobacterales</taxon>
        <taxon>Geobacteraceae</taxon>
        <taxon>Geobacter</taxon>
    </lineage>
</organism>
<feature type="transmembrane region" description="Helical" evidence="1">
    <location>
        <begin position="7"/>
        <end position="25"/>
    </location>
</feature>
<dbReference type="HOGENOM" id="CLU_181383_0_0_7"/>
<dbReference type="InterPro" id="IPR021320">
    <property type="entry name" value="DUF2905"/>
</dbReference>
<proteinExistence type="predicted"/>
<dbReference type="AlphaFoldDB" id="A0A0B5B872"/>
<dbReference type="Pfam" id="PF11146">
    <property type="entry name" value="DUF2905"/>
    <property type="match status" value="1"/>
</dbReference>
<dbReference type="PANTHER" id="PTHR36443:SF1">
    <property type="entry name" value="BSR5223 PROTEIN"/>
    <property type="match status" value="1"/>
</dbReference>
<evidence type="ECO:0000313" key="3">
    <source>
        <dbReference type="Proteomes" id="UP000057609"/>
    </source>
</evidence>
<dbReference type="KEGG" id="gpi:GPICK_05185"/>
<dbReference type="EMBL" id="CP009788">
    <property type="protein sequence ID" value="AJE02838.1"/>
    <property type="molecule type" value="Genomic_DNA"/>
</dbReference>
<dbReference type="STRING" id="345632.GPICK_05185"/>
<gene>
    <name evidence="2" type="ORF">GPICK_05185</name>
</gene>
<dbReference type="RefSeq" id="WP_039741069.1">
    <property type="nucleotide sequence ID" value="NZ_CP009788.1"/>
</dbReference>
<reference evidence="2 3" key="1">
    <citation type="journal article" date="2015" name="Genome Announc.">
        <title>Complete Genome of Geobacter pickeringii G13T, a Metal-Reducing Isolate from Sedimentary Kaolin Deposits.</title>
        <authorList>
            <person name="Badalamenti J.P."/>
            <person name="Bond D.R."/>
        </authorList>
    </citation>
    <scope>NUCLEOTIDE SEQUENCE [LARGE SCALE GENOMIC DNA]</scope>
    <source>
        <strain evidence="2 3">G13</strain>
    </source>
</reference>
<feature type="transmembrane region" description="Helical" evidence="1">
    <location>
        <begin position="45"/>
        <end position="68"/>
    </location>
</feature>
<name>A0A0B5B872_9BACT</name>
<sequence length="70" mass="7852">MHGFGRSLIAMGLVIALIGVVLTFAGKIPWLGRLPGDIYIRRSNFTFYFPLATSIIVSVLLSFILWLLRK</sequence>
<dbReference type="PANTHER" id="PTHR36443">
    <property type="entry name" value="BSR5223 PROTEIN"/>
    <property type="match status" value="1"/>
</dbReference>
<dbReference type="OrthoDB" id="9811610at2"/>